<dbReference type="Gene3D" id="2.60.40.10">
    <property type="entry name" value="Immunoglobulins"/>
    <property type="match status" value="1"/>
</dbReference>
<dbReference type="Pfam" id="PF18962">
    <property type="entry name" value="Por_Secre_tail"/>
    <property type="match status" value="1"/>
</dbReference>
<keyword evidence="3" id="KW-1185">Reference proteome</keyword>
<dbReference type="Proteomes" id="UP001193389">
    <property type="component" value="Chromosome"/>
</dbReference>
<dbReference type="InterPro" id="IPR014756">
    <property type="entry name" value="Ig_E-set"/>
</dbReference>
<organism evidence="2 3">
    <name type="scientific">Aquipluma nitroreducens</name>
    <dbReference type="NCBI Taxonomy" id="2010828"/>
    <lineage>
        <taxon>Bacteria</taxon>
        <taxon>Pseudomonadati</taxon>
        <taxon>Bacteroidota</taxon>
        <taxon>Bacteroidia</taxon>
        <taxon>Marinilabiliales</taxon>
        <taxon>Prolixibacteraceae</taxon>
        <taxon>Aquipluma</taxon>
    </lineage>
</organism>
<reference evidence="2" key="1">
    <citation type="journal article" date="2020" name="Int. J. Syst. Evol. Microbiol.">
        <title>Aquipluma nitroreducens gen. nov. sp. nov., a novel facultatively anaerobic bacterium isolated from a freshwater lake.</title>
        <authorList>
            <person name="Watanabe M."/>
            <person name="Kojima H."/>
            <person name="Fukui M."/>
        </authorList>
    </citation>
    <scope>NUCLEOTIDE SEQUENCE</scope>
    <source>
        <strain evidence="2">MeG22</strain>
    </source>
</reference>
<dbReference type="InterPro" id="IPR002909">
    <property type="entry name" value="IPT_dom"/>
</dbReference>
<dbReference type="NCBIfam" id="TIGR04183">
    <property type="entry name" value="Por_Secre_tail"/>
    <property type="match status" value="1"/>
</dbReference>
<sequence>MQLSDNSFLKYYIMRKTIYTIITVLLLAAGVWAAPQPSLLSVGSSGFTIKNGTVFSVKGLVLSPSSDVTITNNSINFSGTAVTNGSDQSISLAYTFTSPLSSYSGLVGIQYSVGELNGNTESDLQIAYNPLSSGGSFVVSSSSNTGSAGSYYVSNTLNSVNLGVVTALPTVSAPVATTNAATSITSSGAILNGSVNANGSSTTVTFEYGITTSYGTIVTADESLVTGSSATSVSKAITGLTANTIYHYRVVGENTGGTTNGQDQTFTTGTTTLTESFYEQITLPFAPTDDVDMSSSTLAPTMNLVSVNGSYPSKGYKVTLIKSGTITLFASSNEITTSHFAFLVSTSYDASLSSKKYFKVGNGTTATLTPGTYYIVLFTDNMYGKFKLNITFAALPNITSISPTSGTTAGGTTVTITGTDFTNATAVKFGSTAATSFTVNSDTQITATSPASTSGTVHITVTTAGGTSATGSADQFTYEDTPTAITNAATSITSSGATLNGTINAKGASTTVTFEYGLTTSYGTTVTADQSPVTGSTTTLVSKAITGLAAGTTYHYRVVGANANETTNGDDMTFTTLKLPSVTTQAVSSISTNSAVANGNITDLGQPNPTAYGFCWSTSPNPTTDNSKIDKGSISEAGAFSATLTGLETHTKYYVRAYSINEAGTSYGEQVSFSTKGIIANVILYEIKDIESTSAIGKCSITDFGFPNATAYGICWSTSPNPTMFNSKIHNLGAPTTIGFFYASLTELEPNTVYYARVYAANAEGIAYSYEISFKTTQSNPVITWSNPSDISYGTALNDLQLNATSTVEGTFEYTPAAGTKLNVGDAQELSVTFTPNDLAKNKIVNKTVQINVRKAVPVITWENPKDIVNGTALSDLQLNAVANIEGTFVYNPIAGTVMNTGDLQELTVQFSPADTEHYSATSDTVKINVVIKTGIDPEKQNSISIYPNPTTDKFYITGIEDQTTIRISSLNGKLISEKKVANHEAISVQNLPAGTYLIGITNKEAMTCYKLVKK</sequence>
<dbReference type="SUPFAM" id="SSF81296">
    <property type="entry name" value="E set domains"/>
    <property type="match status" value="1"/>
</dbReference>
<dbReference type="EMBL" id="AP018694">
    <property type="protein sequence ID" value="BBE18942.1"/>
    <property type="molecule type" value="Genomic_DNA"/>
</dbReference>
<dbReference type="Pfam" id="PF01833">
    <property type="entry name" value="TIG"/>
    <property type="match status" value="1"/>
</dbReference>
<proteinExistence type="predicted"/>
<name>A0A5K7SBK5_9BACT</name>
<dbReference type="InterPro" id="IPR036116">
    <property type="entry name" value="FN3_sf"/>
</dbReference>
<dbReference type="SMART" id="SM00429">
    <property type="entry name" value="IPT"/>
    <property type="match status" value="1"/>
</dbReference>
<dbReference type="AlphaFoldDB" id="A0A5K7SBK5"/>
<gene>
    <name evidence="2" type="ORF">AQPE_3115</name>
</gene>
<dbReference type="SUPFAM" id="SSF49265">
    <property type="entry name" value="Fibronectin type III"/>
    <property type="match status" value="1"/>
</dbReference>
<evidence type="ECO:0000313" key="2">
    <source>
        <dbReference type="EMBL" id="BBE18942.1"/>
    </source>
</evidence>
<evidence type="ECO:0000259" key="1">
    <source>
        <dbReference type="PROSITE" id="PS50853"/>
    </source>
</evidence>
<dbReference type="KEGG" id="anf:AQPE_3115"/>
<dbReference type="SMART" id="SM00060">
    <property type="entry name" value="FN3"/>
    <property type="match status" value="4"/>
</dbReference>
<protein>
    <recommendedName>
        <fullName evidence="1">Fibronectin type-III domain-containing protein</fullName>
    </recommendedName>
</protein>
<dbReference type="InterPro" id="IPR026444">
    <property type="entry name" value="Secre_tail"/>
</dbReference>
<feature type="domain" description="Fibronectin type-III" evidence="1">
    <location>
        <begin position="579"/>
        <end position="678"/>
    </location>
</feature>
<evidence type="ECO:0000313" key="3">
    <source>
        <dbReference type="Proteomes" id="UP001193389"/>
    </source>
</evidence>
<dbReference type="InterPro" id="IPR013783">
    <property type="entry name" value="Ig-like_fold"/>
</dbReference>
<dbReference type="InterPro" id="IPR003961">
    <property type="entry name" value="FN3_dom"/>
</dbReference>
<accession>A0A5K7SBK5</accession>
<dbReference type="PROSITE" id="PS50853">
    <property type="entry name" value="FN3"/>
    <property type="match status" value="1"/>
</dbReference>